<feature type="compositionally biased region" description="Low complexity" evidence="1">
    <location>
        <begin position="545"/>
        <end position="559"/>
    </location>
</feature>
<dbReference type="RefSeq" id="WP_147659231.1">
    <property type="nucleotide sequence ID" value="NZ_CABMMJ010000002.1"/>
</dbReference>
<proteinExistence type="predicted"/>
<feature type="compositionally biased region" description="Low complexity" evidence="1">
    <location>
        <begin position="600"/>
        <end position="611"/>
    </location>
</feature>
<sequence>MSNINTSNAIRNVAAPKVSSSSSLGNSSVAGKLRSVSSSSQDNPLSHTKSAGEENCHCFSQNSAGGKPLPVVDREMHITAFCDHLRQRESSVENIAGFSHMMNQGSGSCTVTSNIQDGTKAALAMFSLLPTENKDALKFQTKPFLKAMANLSENSNSINKQKTADKKLEKLNTALFKEFGLTHNADEKSNLDGFCSQYLNQYVYPDIIDKLSQSGLVNADQLKALQENPSQALSSLYPDLNGKNDEKIGVLKDGFLKHEGVNNKAVQLHLLIAALEHKTEIIAGIISNSLTSDSPAASPDVNVPGDPPPEPAPDYNMASSATPTNGASPQASSPGNNVITINNIITNNNFITNNNNIKLGGTSNHSSSNLRDIPIQVTQFSGRLPPGHINVKAEPTRHVERTEVGTQTPEAPQEIDPPSYAEVAQSRQPDNTGPKRVDQSMIQKTSNNDDETDSVSTRSAAAPQPEASPSVVPKKTTSSLNEQGTFFGTQGAVLPKNSDTNRVADQSKMAPFADTKIEGSSQPDKTQAMLMAQKALMSGDNIDGASTPTPAATQPEAPAVAPPKTPTYSLNAQGNFVGMKGALPSYKDAPRVALTNGAISGSSESESYVDSDTSKYKQVTRRKNEAKENKAKSVNSAGSAFQGLYSTQNRTPIKFTPKKETVEYRLNESLNGNAN</sequence>
<dbReference type="Proteomes" id="UP000040841">
    <property type="component" value="Unassembled WGS sequence"/>
</dbReference>
<feature type="region of interest" description="Disordered" evidence="1">
    <location>
        <begin position="15"/>
        <end position="51"/>
    </location>
</feature>
<feature type="region of interest" description="Disordered" evidence="1">
    <location>
        <begin position="599"/>
        <end position="636"/>
    </location>
</feature>
<feature type="region of interest" description="Disordered" evidence="1">
    <location>
        <begin position="292"/>
        <end position="335"/>
    </location>
</feature>
<comment type="caution">
    <text evidence="2">The sequence shown here is derived from an EMBL/GenBank/DDBJ whole genome shotgun (WGS) entry which is preliminary data.</text>
</comment>
<evidence type="ECO:0000256" key="1">
    <source>
        <dbReference type="SAM" id="MobiDB-lite"/>
    </source>
</evidence>
<feature type="compositionally biased region" description="Polar residues" evidence="1">
    <location>
        <begin position="475"/>
        <end position="488"/>
    </location>
</feature>
<feature type="compositionally biased region" description="Basic and acidic residues" evidence="1">
    <location>
        <begin position="622"/>
        <end position="631"/>
    </location>
</feature>
<feature type="region of interest" description="Disordered" evidence="1">
    <location>
        <begin position="379"/>
        <end position="499"/>
    </location>
</feature>
<feature type="region of interest" description="Disordered" evidence="1">
    <location>
        <begin position="539"/>
        <end position="566"/>
    </location>
</feature>
<organism evidence="2 3">
    <name type="scientific">Yersinia mollaretii</name>
    <dbReference type="NCBI Taxonomy" id="33060"/>
    <lineage>
        <taxon>Bacteria</taxon>
        <taxon>Pseudomonadati</taxon>
        <taxon>Pseudomonadota</taxon>
        <taxon>Gammaproteobacteria</taxon>
        <taxon>Enterobacterales</taxon>
        <taxon>Yersiniaceae</taxon>
        <taxon>Yersinia</taxon>
    </lineage>
</organism>
<feature type="compositionally biased region" description="Polar residues" evidence="1">
    <location>
        <begin position="317"/>
        <end position="335"/>
    </location>
</feature>
<evidence type="ECO:0000313" key="2">
    <source>
        <dbReference type="EMBL" id="CNH89495.1"/>
    </source>
</evidence>
<feature type="compositionally biased region" description="Low complexity" evidence="1">
    <location>
        <begin position="19"/>
        <end position="28"/>
    </location>
</feature>
<accession>A0AA36LPV3</accession>
<feature type="compositionally biased region" description="Low complexity" evidence="1">
    <location>
        <begin position="459"/>
        <end position="473"/>
    </location>
</feature>
<gene>
    <name evidence="2" type="ORF">ERS008502_01666</name>
</gene>
<dbReference type="AlphaFoldDB" id="A0AA36LPV3"/>
<name>A0AA36LPV3_YERMO</name>
<feature type="compositionally biased region" description="Basic and acidic residues" evidence="1">
    <location>
        <begin position="394"/>
        <end position="403"/>
    </location>
</feature>
<dbReference type="EMBL" id="CQBM01000002">
    <property type="protein sequence ID" value="CNH89495.1"/>
    <property type="molecule type" value="Genomic_DNA"/>
</dbReference>
<feature type="compositionally biased region" description="Polar residues" evidence="1">
    <location>
        <begin position="35"/>
        <end position="49"/>
    </location>
</feature>
<protein>
    <submittedName>
        <fullName evidence="2">Serine rich protein</fullName>
    </submittedName>
</protein>
<evidence type="ECO:0000313" key="3">
    <source>
        <dbReference type="Proteomes" id="UP000040841"/>
    </source>
</evidence>
<reference evidence="2 3" key="1">
    <citation type="submission" date="2015-03" db="EMBL/GenBank/DDBJ databases">
        <authorList>
            <consortium name="Pathogen Informatics"/>
            <person name="Murphy D."/>
        </authorList>
    </citation>
    <scope>NUCLEOTIDE SEQUENCE [LARGE SCALE GENOMIC DNA]</scope>
    <source>
        <strain evidence="2 3">FE82747</strain>
    </source>
</reference>